<evidence type="ECO:0000256" key="1">
    <source>
        <dbReference type="SAM" id="MobiDB-lite"/>
    </source>
</evidence>
<protein>
    <submittedName>
        <fullName evidence="2">Uncharacterized protein</fullName>
    </submittedName>
</protein>
<feature type="region of interest" description="Disordered" evidence="1">
    <location>
        <begin position="30"/>
        <end position="61"/>
    </location>
</feature>
<accession>A0A8J9X5C0</accession>
<sequence length="195" mass="22694">MWRSTLRQHRTLYRPSNSWLGRVRPFRHTTPFSTSSDDSSATGAQPTPDPPRRRRHRFGNVDNLPSFAEFQQQQKVRKLYRDFVRLAYTSVTDRRAQKDMVRQIRHEFRTTSATTDAWNTKRAVSEGTRRYKDVAAMLGTSSNQRHPQSAPPNDESYAVPTRTSQWPWQAVDDHGEEVYSSKARPRPLPIPKKTL</sequence>
<evidence type="ECO:0000313" key="2">
    <source>
        <dbReference type="EMBL" id="CAG9286744.1"/>
    </source>
</evidence>
<feature type="compositionally biased region" description="Low complexity" evidence="1">
    <location>
        <begin position="33"/>
        <end position="46"/>
    </location>
</feature>
<name>A0A8J9X5C0_PHATR</name>
<reference evidence="2" key="1">
    <citation type="submission" date="2022-02" db="EMBL/GenBank/DDBJ databases">
        <authorList>
            <person name="Giguere J D."/>
        </authorList>
    </citation>
    <scope>NUCLEOTIDE SEQUENCE</scope>
    <source>
        <strain evidence="2">CCAP 1055/1</strain>
    </source>
</reference>
<gene>
    <name evidence="2" type="ORF">PTTT1_LOCUS33317</name>
</gene>
<dbReference type="AlphaFoldDB" id="A0A8J9X5C0"/>
<dbReference type="EMBL" id="OU594964">
    <property type="protein sequence ID" value="CAG9286744.1"/>
    <property type="molecule type" value="Genomic_DNA"/>
</dbReference>
<organism evidence="2">
    <name type="scientific">Phaeodactylum tricornutum</name>
    <name type="common">Diatom</name>
    <dbReference type="NCBI Taxonomy" id="2850"/>
    <lineage>
        <taxon>Eukaryota</taxon>
        <taxon>Sar</taxon>
        <taxon>Stramenopiles</taxon>
        <taxon>Ochrophyta</taxon>
        <taxon>Bacillariophyta</taxon>
        <taxon>Bacillariophyceae</taxon>
        <taxon>Bacillariophycidae</taxon>
        <taxon>Naviculales</taxon>
        <taxon>Phaeodactylaceae</taxon>
        <taxon>Phaeodactylum</taxon>
    </lineage>
</organism>
<feature type="compositionally biased region" description="Pro residues" evidence="1">
    <location>
        <begin position="186"/>
        <end position="195"/>
    </location>
</feature>
<feature type="region of interest" description="Disordered" evidence="1">
    <location>
        <begin position="140"/>
        <end position="195"/>
    </location>
</feature>
<dbReference type="Proteomes" id="UP000836788">
    <property type="component" value="Chromosome 23"/>
</dbReference>
<proteinExistence type="predicted"/>